<evidence type="ECO:0000256" key="2">
    <source>
        <dbReference type="SAM" id="Phobius"/>
    </source>
</evidence>
<reference evidence="3 4" key="1">
    <citation type="journal article" date="2015" name="Nature">
        <title>rRNA introns, odd ribosomes, and small enigmatic genomes across a large radiation of phyla.</title>
        <authorList>
            <person name="Brown C.T."/>
            <person name="Hug L.A."/>
            <person name="Thomas B.C."/>
            <person name="Sharon I."/>
            <person name="Castelle C.J."/>
            <person name="Singh A."/>
            <person name="Wilkins M.J."/>
            <person name="Williams K.H."/>
            <person name="Banfield J.F."/>
        </authorList>
    </citation>
    <scope>NUCLEOTIDE SEQUENCE [LARGE SCALE GENOMIC DNA]</scope>
</reference>
<gene>
    <name evidence="3" type="ORF">UT77_C0012G0034</name>
</gene>
<feature type="transmembrane region" description="Helical" evidence="2">
    <location>
        <begin position="12"/>
        <end position="34"/>
    </location>
</feature>
<dbReference type="InterPro" id="IPR014717">
    <property type="entry name" value="Transl_elong_EF1B/ribsomal_bS6"/>
</dbReference>
<organism evidence="3 4">
    <name type="scientific">Candidatus Daviesbacteria bacterium GW2011_GWC2_40_12</name>
    <dbReference type="NCBI Taxonomy" id="1618431"/>
    <lineage>
        <taxon>Bacteria</taxon>
        <taxon>Candidatus Daviesiibacteriota</taxon>
    </lineage>
</organism>
<dbReference type="Proteomes" id="UP000034881">
    <property type="component" value="Unassembled WGS sequence"/>
</dbReference>
<evidence type="ECO:0000313" key="4">
    <source>
        <dbReference type="Proteomes" id="UP000034881"/>
    </source>
</evidence>
<evidence type="ECO:0000256" key="1">
    <source>
        <dbReference type="SAM" id="MobiDB-lite"/>
    </source>
</evidence>
<accession>A0A0G0TU38</accession>
<keyword evidence="2" id="KW-1133">Transmembrane helix</keyword>
<protein>
    <submittedName>
        <fullName evidence="3">Uncharacterized protein</fullName>
    </submittedName>
</protein>
<dbReference type="InterPro" id="IPR007445">
    <property type="entry name" value="PilO"/>
</dbReference>
<dbReference type="EMBL" id="LBYB01000012">
    <property type="protein sequence ID" value="KKR41407.1"/>
    <property type="molecule type" value="Genomic_DNA"/>
</dbReference>
<dbReference type="GO" id="GO:0043107">
    <property type="term" value="P:type IV pilus-dependent motility"/>
    <property type="evidence" value="ECO:0007669"/>
    <property type="project" value="InterPro"/>
</dbReference>
<dbReference type="GO" id="GO:0043683">
    <property type="term" value="P:type IV pilus assembly"/>
    <property type="evidence" value="ECO:0007669"/>
    <property type="project" value="InterPro"/>
</dbReference>
<name>A0A0G0TU38_9BACT</name>
<dbReference type="AlphaFoldDB" id="A0A0G0TU38"/>
<dbReference type="Pfam" id="PF04350">
    <property type="entry name" value="PilO"/>
    <property type="match status" value="1"/>
</dbReference>
<sequence length="231" mass="25195">MKKEISKFYQTYKLFIFPSAVALSSLFLIAFAIIPQTIKLMDNQKAAQEYMNKSNLLEAKAQTLEDYNGEDLSQKIQIVMGALPEDKDFGSILGILQQATAESGYIISSISFGHAGKLGNAESYEVRLTVKGAKDLLKLLINNLENAPRLVRINSMDVGSVQSAGGADISLILEVLYSRLPSALGSIDSALPSLTQKDEEVLNTLERISQKAPTTSSSFVQSPRGKTNPFE</sequence>
<feature type="region of interest" description="Disordered" evidence="1">
    <location>
        <begin position="210"/>
        <end position="231"/>
    </location>
</feature>
<proteinExistence type="predicted"/>
<keyword evidence="2" id="KW-0472">Membrane</keyword>
<keyword evidence="2" id="KW-0812">Transmembrane</keyword>
<evidence type="ECO:0000313" key="3">
    <source>
        <dbReference type="EMBL" id="KKR41407.1"/>
    </source>
</evidence>
<dbReference type="Gene3D" id="3.30.70.60">
    <property type="match status" value="1"/>
</dbReference>
<comment type="caution">
    <text evidence="3">The sequence shown here is derived from an EMBL/GenBank/DDBJ whole genome shotgun (WGS) entry which is preliminary data.</text>
</comment>
<feature type="compositionally biased region" description="Polar residues" evidence="1">
    <location>
        <begin position="211"/>
        <end position="231"/>
    </location>
</feature>